<proteinExistence type="predicted"/>
<accession>A0A017TGZ1</accession>
<feature type="compositionally biased region" description="Basic and acidic residues" evidence="1">
    <location>
        <begin position="445"/>
        <end position="459"/>
    </location>
</feature>
<dbReference type="AlphaFoldDB" id="A0A017TGZ1"/>
<protein>
    <submittedName>
        <fullName evidence="2">Uncharacterized protein</fullName>
    </submittedName>
</protein>
<dbReference type="STRING" id="1192034.CAP_4044"/>
<name>A0A017TGZ1_9BACT</name>
<comment type="caution">
    <text evidence="2">The sequence shown here is derived from an EMBL/GenBank/DDBJ whole genome shotgun (WGS) entry which is preliminary data.</text>
</comment>
<dbReference type="RefSeq" id="WP_052373980.1">
    <property type="nucleotide sequence ID" value="NZ_ASRX01000003.1"/>
</dbReference>
<reference evidence="2 3" key="1">
    <citation type="submission" date="2013-05" db="EMBL/GenBank/DDBJ databases">
        <title>Genome assembly of Chondromyces apiculatus DSM 436.</title>
        <authorList>
            <person name="Sharma G."/>
            <person name="Khatri I."/>
            <person name="Kaur C."/>
            <person name="Mayilraj S."/>
            <person name="Subramanian S."/>
        </authorList>
    </citation>
    <scope>NUCLEOTIDE SEQUENCE [LARGE SCALE GENOMIC DNA]</scope>
    <source>
        <strain evidence="2 3">DSM 436</strain>
    </source>
</reference>
<feature type="region of interest" description="Disordered" evidence="1">
    <location>
        <begin position="359"/>
        <end position="421"/>
    </location>
</feature>
<sequence length="891" mass="93665">MTLAVLGTGLVSPFGLSPRDHVFLGRVVLPSPPRPAFADADGNPIRLYHAPFLDVGAPPASRMAALATLATDDALRPLRDDLHGAPITLALVVPRPRPGLPTDTAAEIERVLAARLDPRSILRFPGETGTFAALEAADAALPQAPGVWIIVAVDSFVSPEYLAHRAATQPRNRWIGRRPHPSEAAAVLVVADDAEAARARYPVVGRVDAVALAAGAASDENDEPTDGAAMTAVVRAVAPATVRLAIGQMEVDALRRRDLCLATAREAARFRAGWQDESLEARFGMLGAAIGGASAAYGLALLRHGATDLDVPPPFAFLAWAVGGDGTRAAASLRAEMKGRAAPEIAVALGPVLPRPMLADATPPDAVPGTPAALAETPPDTEKLPPAPEAAPPTLAQAPPATEEAPPATKEAPPATEEAPPATDHVHMVEAMAALLHAEACAEEEERRAAEARAWERRPPRPLAPDEALAPPPAPVTRTDASPPLTVTAFRVQIVHEILEDIAVRGRSRDARPLASRDEIELSLARLADALLALGNPLHAIDAWWAVAAAPPDPDNPWTTFAAVFALACFDDDSALLALRTGLERLGDAHAHATAAAEALALLPHPRAPALATDLVASPVPAARAVGIDVLVRAGAMTPVDVAAHLARGSTSMARAAIRASARWRHDEAPTLVLLLEGWTLAEDLDLALAASTALLRMGHTAPYERARAGAPPLAHLGPRALDLFVLAGDDTDLARVEAIVSASPVDGALLSALARYGHVGIWAFLLHHLKDEDLADEAEEALRTLLGDAVPPDEGDQITAWRAAITRMKLDPALRYRRGAPWRPSVVADECRSGSLTAAHVEARLAELGARTEIRATVDLARPKPEIDLALDALAEEARRDDAAFTRGWR</sequence>
<feature type="region of interest" description="Disordered" evidence="1">
    <location>
        <begin position="442"/>
        <end position="482"/>
    </location>
</feature>
<feature type="compositionally biased region" description="Low complexity" evidence="1">
    <location>
        <begin position="392"/>
        <end position="421"/>
    </location>
</feature>
<evidence type="ECO:0000313" key="3">
    <source>
        <dbReference type="Proteomes" id="UP000019678"/>
    </source>
</evidence>
<dbReference type="EMBL" id="ASRX01000003">
    <property type="protein sequence ID" value="EYF08514.1"/>
    <property type="molecule type" value="Genomic_DNA"/>
</dbReference>
<dbReference type="OrthoDB" id="5506618at2"/>
<evidence type="ECO:0000313" key="2">
    <source>
        <dbReference type="EMBL" id="EYF08514.1"/>
    </source>
</evidence>
<evidence type="ECO:0000256" key="1">
    <source>
        <dbReference type="SAM" id="MobiDB-lite"/>
    </source>
</evidence>
<organism evidence="2 3">
    <name type="scientific">Chondromyces apiculatus DSM 436</name>
    <dbReference type="NCBI Taxonomy" id="1192034"/>
    <lineage>
        <taxon>Bacteria</taxon>
        <taxon>Pseudomonadati</taxon>
        <taxon>Myxococcota</taxon>
        <taxon>Polyangia</taxon>
        <taxon>Polyangiales</taxon>
        <taxon>Polyangiaceae</taxon>
        <taxon>Chondromyces</taxon>
    </lineage>
</organism>
<keyword evidence="3" id="KW-1185">Reference proteome</keyword>
<dbReference type="Proteomes" id="UP000019678">
    <property type="component" value="Unassembled WGS sequence"/>
</dbReference>
<gene>
    <name evidence="2" type="ORF">CAP_4044</name>
</gene>